<dbReference type="SMART" id="SM00008">
    <property type="entry name" value="HormR"/>
    <property type="match status" value="1"/>
</dbReference>
<dbReference type="PROSITE" id="PS00649">
    <property type="entry name" value="G_PROTEIN_RECEP_F2_1"/>
    <property type="match status" value="1"/>
</dbReference>
<evidence type="ECO:0000313" key="5">
    <source>
        <dbReference type="Proteomes" id="UP001153269"/>
    </source>
</evidence>
<dbReference type="InterPro" id="IPR003051">
    <property type="entry name" value="GPCR_2_CRF_rcpt"/>
</dbReference>
<feature type="region of interest" description="Disordered" evidence="2">
    <location>
        <begin position="83"/>
        <end position="102"/>
    </location>
</feature>
<evidence type="ECO:0000313" key="4">
    <source>
        <dbReference type="EMBL" id="CAB1417472.1"/>
    </source>
</evidence>
<dbReference type="EMBL" id="CADEAL010000265">
    <property type="protein sequence ID" value="CAB1417472.1"/>
    <property type="molecule type" value="Genomic_DNA"/>
</dbReference>
<organism evidence="4 5">
    <name type="scientific">Pleuronectes platessa</name>
    <name type="common">European plaice</name>
    <dbReference type="NCBI Taxonomy" id="8262"/>
    <lineage>
        <taxon>Eukaryota</taxon>
        <taxon>Metazoa</taxon>
        <taxon>Chordata</taxon>
        <taxon>Craniata</taxon>
        <taxon>Vertebrata</taxon>
        <taxon>Euteleostomi</taxon>
        <taxon>Actinopterygii</taxon>
        <taxon>Neopterygii</taxon>
        <taxon>Teleostei</taxon>
        <taxon>Neoteleostei</taxon>
        <taxon>Acanthomorphata</taxon>
        <taxon>Carangaria</taxon>
        <taxon>Pleuronectiformes</taxon>
        <taxon>Pleuronectoidei</taxon>
        <taxon>Pleuronectidae</taxon>
        <taxon>Pleuronectes</taxon>
    </lineage>
</organism>
<dbReference type="PROSITE" id="PS50227">
    <property type="entry name" value="G_PROTEIN_RECEP_F2_3"/>
    <property type="match status" value="1"/>
</dbReference>
<reference evidence="4" key="1">
    <citation type="submission" date="2020-03" db="EMBL/GenBank/DDBJ databases">
        <authorList>
            <person name="Weist P."/>
        </authorList>
    </citation>
    <scope>NUCLEOTIDE SEQUENCE</scope>
</reference>
<sequence>MLGTSGPTGPVHVEFTRSVRWVLLPRSKDTLSAASHPMSSQCHEDEEKGSAQQSALYSGRCCRAGGVVNTCIIAQRQDESFSFTEPGVRGSTWQRSPSRQHGGMMSAGSQVCAVVSLMPADATAAAAAANLTCEDLLKLSGNFSLTSLAASWNQTLGNATGQWSGSGLYCDTSIDGIGTCWPRSGAGQMVSRPCPELFHGVKYNTTSFYEGQTPRVASNSYRNLTRSINHVHRSPKKNNLTKKICVISIYLGHCGTLKDPEDAVERR</sequence>
<protein>
    <recommendedName>
        <fullName evidence="3">G-protein coupled receptors family 2 profile 1 domain-containing protein</fullName>
    </recommendedName>
</protein>
<proteinExistence type="predicted"/>
<keyword evidence="5" id="KW-1185">Reference proteome</keyword>
<dbReference type="GO" id="GO:0016020">
    <property type="term" value="C:membrane"/>
    <property type="evidence" value="ECO:0007669"/>
    <property type="project" value="InterPro"/>
</dbReference>
<evidence type="ECO:0000256" key="1">
    <source>
        <dbReference type="ARBA" id="ARBA00022729"/>
    </source>
</evidence>
<dbReference type="InterPro" id="IPR017983">
    <property type="entry name" value="GPCR_2_secretin-like_CS"/>
</dbReference>
<name>A0A9N7TR52_PLEPL</name>
<dbReference type="AlphaFoldDB" id="A0A9N7TR52"/>
<dbReference type="SUPFAM" id="SSF111418">
    <property type="entry name" value="Hormone receptor domain"/>
    <property type="match status" value="1"/>
</dbReference>
<accession>A0A9N7TR52</accession>
<dbReference type="Gene3D" id="4.10.1240.10">
    <property type="entry name" value="GPCR, family 2, extracellular hormone receptor domain"/>
    <property type="match status" value="1"/>
</dbReference>
<evidence type="ECO:0000256" key="2">
    <source>
        <dbReference type="SAM" id="MobiDB-lite"/>
    </source>
</evidence>
<dbReference type="PRINTS" id="PR01279">
    <property type="entry name" value="CRFRECEPTOR"/>
</dbReference>
<dbReference type="Pfam" id="PF02793">
    <property type="entry name" value="HRM"/>
    <property type="match status" value="1"/>
</dbReference>
<dbReference type="InterPro" id="IPR001879">
    <property type="entry name" value="GPCR_2_extracellular_dom"/>
</dbReference>
<evidence type="ECO:0000259" key="3">
    <source>
        <dbReference type="PROSITE" id="PS50227"/>
    </source>
</evidence>
<dbReference type="GO" id="GO:0004930">
    <property type="term" value="F:G protein-coupled receptor activity"/>
    <property type="evidence" value="ECO:0007669"/>
    <property type="project" value="InterPro"/>
</dbReference>
<dbReference type="InterPro" id="IPR036445">
    <property type="entry name" value="GPCR_2_extracell_dom_sf"/>
</dbReference>
<feature type="domain" description="G-protein coupled receptors family 2 profile 1" evidence="3">
    <location>
        <begin position="132"/>
        <end position="206"/>
    </location>
</feature>
<comment type="caution">
    <text evidence="4">The sequence shown here is derived from an EMBL/GenBank/DDBJ whole genome shotgun (WGS) entry which is preliminary data.</text>
</comment>
<gene>
    <name evidence="4" type="ORF">PLEPLA_LOCUS5274</name>
</gene>
<keyword evidence="1" id="KW-0732">Signal</keyword>
<dbReference type="Proteomes" id="UP001153269">
    <property type="component" value="Unassembled WGS sequence"/>
</dbReference>